<evidence type="ECO:0000313" key="3">
    <source>
        <dbReference type="EMBL" id="KAK6498008.1"/>
    </source>
</evidence>
<reference evidence="3 4" key="1">
    <citation type="submission" date="2019-10" db="EMBL/GenBank/DDBJ databases">
        <authorList>
            <person name="Palmer J.M."/>
        </authorList>
    </citation>
    <scope>NUCLEOTIDE SEQUENCE [LARGE SCALE GENOMIC DNA]</scope>
    <source>
        <strain evidence="3 4">TWF506</strain>
    </source>
</reference>
<protein>
    <recommendedName>
        <fullName evidence="2">NADP-dependent oxidoreductase domain-containing protein</fullName>
    </recommendedName>
</protein>
<dbReference type="CDD" id="cd19071">
    <property type="entry name" value="AKR_AKR1-5-like"/>
    <property type="match status" value="1"/>
</dbReference>
<dbReference type="PANTHER" id="PTHR43827:SF13">
    <property type="entry name" value="ALDO_KETO REDUCTASE FAMILY PROTEIN"/>
    <property type="match status" value="1"/>
</dbReference>
<dbReference type="Pfam" id="PF00248">
    <property type="entry name" value="Aldo_ket_red"/>
    <property type="match status" value="1"/>
</dbReference>
<dbReference type="AlphaFoldDB" id="A0AAN8RP76"/>
<feature type="domain" description="NADP-dependent oxidoreductase" evidence="2">
    <location>
        <begin position="96"/>
        <end position="309"/>
    </location>
</feature>
<dbReference type="FunFam" id="3.20.20.100:FF:000002">
    <property type="entry name" value="2,5-diketo-D-gluconic acid reductase A"/>
    <property type="match status" value="1"/>
</dbReference>
<evidence type="ECO:0000313" key="4">
    <source>
        <dbReference type="Proteomes" id="UP001307849"/>
    </source>
</evidence>
<dbReference type="EMBL" id="JAVHJM010000014">
    <property type="protein sequence ID" value="KAK6498008.1"/>
    <property type="molecule type" value="Genomic_DNA"/>
</dbReference>
<dbReference type="PRINTS" id="PR00069">
    <property type="entry name" value="ALDKETRDTASE"/>
</dbReference>
<keyword evidence="1" id="KW-0560">Oxidoreductase</keyword>
<name>A0AAN8RP76_9PEZI</name>
<organism evidence="3 4">
    <name type="scientific">Arthrobotrys conoides</name>
    <dbReference type="NCBI Taxonomy" id="74498"/>
    <lineage>
        <taxon>Eukaryota</taxon>
        <taxon>Fungi</taxon>
        <taxon>Dikarya</taxon>
        <taxon>Ascomycota</taxon>
        <taxon>Pezizomycotina</taxon>
        <taxon>Orbiliomycetes</taxon>
        <taxon>Orbiliales</taxon>
        <taxon>Orbiliaceae</taxon>
        <taxon>Arthrobotrys</taxon>
    </lineage>
</organism>
<keyword evidence="4" id="KW-1185">Reference proteome</keyword>
<proteinExistence type="predicted"/>
<dbReference type="InterPro" id="IPR020471">
    <property type="entry name" value="AKR"/>
</dbReference>
<dbReference type="GO" id="GO:0016616">
    <property type="term" value="F:oxidoreductase activity, acting on the CH-OH group of donors, NAD or NADP as acceptor"/>
    <property type="evidence" value="ECO:0007669"/>
    <property type="project" value="UniProtKB-ARBA"/>
</dbReference>
<sequence length="353" mass="40395">MSSKWCKNPKTGPSFRLSKYLIDEKSIPISRNYFKHLQFNESKLRKKKKKKKRKGYRIPNSKETMSSKEVQEAFTANTCLTLSNGQKIPQIQLGVWESYDEECYNAVKWALEAGYRGIDSAEWYENEAVCGRAINEYLTATSTPRSSIFFTTKLRNNVSYSETRSAIKRSLKECNLGYIDLYLIHAPYGGPIIREEIYRAVVDAVKEGEVKGWGVSNYGIRHLQEIFDKFPDYPPLVNQIELNPFNTQSNIVEFCRRHSIVLQAYTPLAKSGRFENEVLKEVAGRYEGKGSAEVMIKWGLQEGFVSLPKSVTKGRIVGNLRGSEGWGLEEEDMVKLRGLDEHLVTEWDPTDCP</sequence>
<dbReference type="SUPFAM" id="SSF51430">
    <property type="entry name" value="NAD(P)-linked oxidoreductase"/>
    <property type="match status" value="1"/>
</dbReference>
<comment type="caution">
    <text evidence="3">The sequence shown here is derived from an EMBL/GenBank/DDBJ whole genome shotgun (WGS) entry which is preliminary data.</text>
</comment>
<evidence type="ECO:0000256" key="1">
    <source>
        <dbReference type="ARBA" id="ARBA00023002"/>
    </source>
</evidence>
<dbReference type="Gene3D" id="3.20.20.100">
    <property type="entry name" value="NADP-dependent oxidoreductase domain"/>
    <property type="match status" value="1"/>
</dbReference>
<evidence type="ECO:0000259" key="2">
    <source>
        <dbReference type="Pfam" id="PF00248"/>
    </source>
</evidence>
<gene>
    <name evidence="3" type="ORF">TWF506_004252</name>
</gene>
<dbReference type="InterPro" id="IPR036812">
    <property type="entry name" value="NAD(P)_OxRdtase_dom_sf"/>
</dbReference>
<dbReference type="InterPro" id="IPR023210">
    <property type="entry name" value="NADP_OxRdtase_dom"/>
</dbReference>
<dbReference type="Proteomes" id="UP001307849">
    <property type="component" value="Unassembled WGS sequence"/>
</dbReference>
<accession>A0AAN8RP76</accession>
<dbReference type="PANTHER" id="PTHR43827">
    <property type="entry name" value="2,5-DIKETO-D-GLUCONIC ACID REDUCTASE"/>
    <property type="match status" value="1"/>
</dbReference>